<dbReference type="Proteomes" id="UP001017257">
    <property type="component" value="Chromosome"/>
</dbReference>
<protein>
    <submittedName>
        <fullName evidence="1">Uncharacterized protein</fullName>
    </submittedName>
</protein>
<proteinExistence type="predicted"/>
<name>A0ABY5RT88_9HYPH</name>
<accession>A0ABY5RT88</accession>
<keyword evidence="2" id="KW-1185">Reference proteome</keyword>
<gene>
    <name evidence="1" type="ORF">HPT29_004830</name>
</gene>
<dbReference type="RefSeq" id="WP_173947912.1">
    <property type="nucleotide sequence ID" value="NZ_CP102845.1"/>
</dbReference>
<organism evidence="1 2">
    <name type="scientific">Microvirga terrae</name>
    <dbReference type="NCBI Taxonomy" id="2740529"/>
    <lineage>
        <taxon>Bacteria</taxon>
        <taxon>Pseudomonadati</taxon>
        <taxon>Pseudomonadota</taxon>
        <taxon>Alphaproteobacteria</taxon>
        <taxon>Hyphomicrobiales</taxon>
        <taxon>Methylobacteriaceae</taxon>
        <taxon>Microvirga</taxon>
    </lineage>
</organism>
<reference evidence="1" key="1">
    <citation type="submission" date="2022-08" db="EMBL/GenBank/DDBJ databases">
        <title>Microvirga terrae sp. nov., isolated from soil.</title>
        <authorList>
            <person name="Kim K.H."/>
            <person name="Seo Y.L."/>
            <person name="Kim J.M."/>
            <person name="Lee J.K."/>
            <person name="Han D.M."/>
            <person name="Jeon C.O."/>
        </authorList>
    </citation>
    <scope>NUCLEOTIDE SEQUENCE</scope>
    <source>
        <strain evidence="1">R24</strain>
    </source>
</reference>
<evidence type="ECO:0000313" key="2">
    <source>
        <dbReference type="Proteomes" id="UP001017257"/>
    </source>
</evidence>
<dbReference type="EMBL" id="CP102845">
    <property type="protein sequence ID" value="UVF20470.1"/>
    <property type="molecule type" value="Genomic_DNA"/>
</dbReference>
<evidence type="ECO:0000313" key="1">
    <source>
        <dbReference type="EMBL" id="UVF20470.1"/>
    </source>
</evidence>
<sequence length="86" mass="9461">MPRFQQLAEGERPADPEKFILIEVIREPAIGYFYRVTGKGLGPDYQGSSGSMDCTLDRARGRARDLAQAAKVPVIYLSSGIAAMER</sequence>